<proteinExistence type="predicted"/>
<evidence type="ECO:0000256" key="8">
    <source>
        <dbReference type="ARBA" id="ARBA00023136"/>
    </source>
</evidence>
<evidence type="ECO:0000256" key="9">
    <source>
        <dbReference type="ARBA" id="ARBA00025439"/>
    </source>
</evidence>
<feature type="transmembrane region" description="Helical" evidence="11">
    <location>
        <begin position="39"/>
        <end position="59"/>
    </location>
</feature>
<dbReference type="Pfam" id="PF02653">
    <property type="entry name" value="BPD_transp_2"/>
    <property type="match status" value="1"/>
</dbReference>
<evidence type="ECO:0000256" key="10">
    <source>
        <dbReference type="ARBA" id="ARBA00039381"/>
    </source>
</evidence>
<dbReference type="PANTHER" id="PTHR32196:SF71">
    <property type="entry name" value="AUTOINDUCER 2 IMPORT SYSTEM PERMEASE PROTEIN LSRD"/>
    <property type="match status" value="1"/>
</dbReference>
<evidence type="ECO:0000256" key="2">
    <source>
        <dbReference type="ARBA" id="ARBA00011262"/>
    </source>
</evidence>
<keyword evidence="3" id="KW-0813">Transport</keyword>
<comment type="subcellular location">
    <subcellularLocation>
        <location evidence="1">Cell membrane</location>
        <topology evidence="1">Multi-pass membrane protein</topology>
    </subcellularLocation>
</comment>
<reference evidence="12" key="1">
    <citation type="journal article" date="2020" name="mSystems">
        <title>Genome- and Community-Level Interaction Insights into Carbon Utilization and Element Cycling Functions of Hydrothermarchaeota in Hydrothermal Sediment.</title>
        <authorList>
            <person name="Zhou Z."/>
            <person name="Liu Y."/>
            <person name="Xu W."/>
            <person name="Pan J."/>
            <person name="Luo Z.H."/>
            <person name="Li M."/>
        </authorList>
    </citation>
    <scope>NUCLEOTIDE SEQUENCE [LARGE SCALE GENOMIC DNA]</scope>
    <source>
        <strain evidence="12">SpSt-747</strain>
    </source>
</reference>
<evidence type="ECO:0000256" key="3">
    <source>
        <dbReference type="ARBA" id="ARBA00022448"/>
    </source>
</evidence>
<protein>
    <recommendedName>
        <fullName evidence="10">Autoinducer 2 import system permease protein LsrD</fullName>
    </recommendedName>
</protein>
<feature type="transmembrane region" description="Helical" evidence="11">
    <location>
        <begin position="114"/>
        <end position="134"/>
    </location>
</feature>
<feature type="transmembrane region" description="Helical" evidence="11">
    <location>
        <begin position="88"/>
        <end position="108"/>
    </location>
</feature>
<comment type="subunit">
    <text evidence="2">The complex is composed of two ATP-binding proteins (LsrA), two transmembrane proteins (LsrC and LsrD) and a solute-binding protein (LsrB).</text>
</comment>
<feature type="transmembrane region" description="Helical" evidence="11">
    <location>
        <begin position="288"/>
        <end position="310"/>
    </location>
</feature>
<dbReference type="InterPro" id="IPR001851">
    <property type="entry name" value="ABC_transp_permease"/>
</dbReference>
<dbReference type="AlphaFoldDB" id="A0A7V3YF98"/>
<evidence type="ECO:0000256" key="1">
    <source>
        <dbReference type="ARBA" id="ARBA00004651"/>
    </source>
</evidence>
<evidence type="ECO:0000256" key="5">
    <source>
        <dbReference type="ARBA" id="ARBA00022519"/>
    </source>
</evidence>
<keyword evidence="6 11" id="KW-0812">Transmembrane</keyword>
<sequence length="316" mass="33870">MHRFIKRPETGALFSFIVVVAVFTVLSGGKFLRVGNIASILAMLAERGLAVIGITLLMISGEIDLSISSVYGSSALFFVVLSEQLPPLTAFLLVVLFAAMVGLLNGTVTTKFEVPSIIVTLGTMFFLRGVIYFTTKGFTRSFRSQDYFIHLLSGRIGGSDFRFSIFWLIVATLLFFTLLEHHPYGNHVLATGSNREVARVMGVKVDRVRMINFLICSIMASLGGMLSAARFGTVAATHGEGIELETIASAVIGGTLLSGGYGSIQGSLIGALLVSSLRSGLLLSGAPAYWYIAFMGVILVVAAVINMGLVRKVLVR</sequence>
<keyword evidence="4" id="KW-1003">Cell membrane</keyword>
<evidence type="ECO:0000256" key="4">
    <source>
        <dbReference type="ARBA" id="ARBA00022475"/>
    </source>
</evidence>
<evidence type="ECO:0000256" key="7">
    <source>
        <dbReference type="ARBA" id="ARBA00022989"/>
    </source>
</evidence>
<evidence type="ECO:0000313" key="12">
    <source>
        <dbReference type="EMBL" id="HGI30019.1"/>
    </source>
</evidence>
<name>A0A7V3YF98_9BACT</name>
<feature type="transmembrane region" description="Helical" evidence="11">
    <location>
        <begin position="65"/>
        <end position="81"/>
    </location>
</feature>
<gene>
    <name evidence="12" type="ORF">ENV30_01710</name>
</gene>
<keyword evidence="5" id="KW-0997">Cell inner membrane</keyword>
<accession>A0A7V3YF98</accession>
<evidence type="ECO:0000256" key="6">
    <source>
        <dbReference type="ARBA" id="ARBA00022692"/>
    </source>
</evidence>
<dbReference type="GO" id="GO:0022857">
    <property type="term" value="F:transmembrane transporter activity"/>
    <property type="evidence" value="ECO:0007669"/>
    <property type="project" value="InterPro"/>
</dbReference>
<keyword evidence="7 11" id="KW-1133">Transmembrane helix</keyword>
<dbReference type="GO" id="GO:0005886">
    <property type="term" value="C:plasma membrane"/>
    <property type="evidence" value="ECO:0007669"/>
    <property type="project" value="UniProtKB-SubCell"/>
</dbReference>
<feature type="transmembrane region" description="Helical" evidence="11">
    <location>
        <begin position="250"/>
        <end position="276"/>
    </location>
</feature>
<feature type="transmembrane region" description="Helical" evidence="11">
    <location>
        <begin position="12"/>
        <end position="32"/>
    </location>
</feature>
<feature type="transmembrane region" description="Helical" evidence="11">
    <location>
        <begin position="161"/>
        <end position="179"/>
    </location>
</feature>
<comment type="caution">
    <text evidence="12">The sequence shown here is derived from an EMBL/GenBank/DDBJ whole genome shotgun (WGS) entry which is preliminary data.</text>
</comment>
<dbReference type="PANTHER" id="PTHR32196">
    <property type="entry name" value="ABC TRANSPORTER PERMEASE PROTEIN YPHD-RELATED-RELATED"/>
    <property type="match status" value="1"/>
</dbReference>
<organism evidence="12">
    <name type="scientific">Candidatus Caldatribacterium californiense</name>
    <dbReference type="NCBI Taxonomy" id="1454726"/>
    <lineage>
        <taxon>Bacteria</taxon>
        <taxon>Pseudomonadati</taxon>
        <taxon>Atribacterota</taxon>
        <taxon>Atribacteria</taxon>
        <taxon>Atribacterales</taxon>
        <taxon>Candidatus Caldatribacteriaceae</taxon>
        <taxon>Candidatus Caldatribacterium</taxon>
    </lineage>
</organism>
<dbReference type="EMBL" id="DTFV01000032">
    <property type="protein sequence ID" value="HGI30019.1"/>
    <property type="molecule type" value="Genomic_DNA"/>
</dbReference>
<comment type="function">
    <text evidence="9">Part of the ABC transporter complex LsrABCD involved in autoinducer 2 (AI-2) import. Probably responsible for the translocation of the substrate across the membrane.</text>
</comment>
<feature type="transmembrane region" description="Helical" evidence="11">
    <location>
        <begin position="210"/>
        <end position="229"/>
    </location>
</feature>
<dbReference type="CDD" id="cd06579">
    <property type="entry name" value="TM_PBP1_transp_AraH_like"/>
    <property type="match status" value="1"/>
</dbReference>
<keyword evidence="8 11" id="KW-0472">Membrane</keyword>
<evidence type="ECO:0000256" key="11">
    <source>
        <dbReference type="SAM" id="Phobius"/>
    </source>
</evidence>